<dbReference type="CDD" id="cd22209">
    <property type="entry name" value="EMC10"/>
    <property type="match status" value="1"/>
</dbReference>
<comment type="similarity">
    <text evidence="2">Belongs to the EMC10 family.</text>
</comment>
<feature type="chain" id="PRO_5035768458" description="ER membrane protein complex subunit 10" evidence="10">
    <location>
        <begin position="25"/>
        <end position="320"/>
    </location>
</feature>
<feature type="compositionally biased region" description="Gly residues" evidence="9">
    <location>
        <begin position="311"/>
        <end position="320"/>
    </location>
</feature>
<organism evidence="11 12">
    <name type="scientific">Ceratodon purpureus</name>
    <name type="common">Fire moss</name>
    <name type="synonym">Dicranum purpureum</name>
    <dbReference type="NCBI Taxonomy" id="3225"/>
    <lineage>
        <taxon>Eukaryota</taxon>
        <taxon>Viridiplantae</taxon>
        <taxon>Streptophyta</taxon>
        <taxon>Embryophyta</taxon>
        <taxon>Bryophyta</taxon>
        <taxon>Bryophytina</taxon>
        <taxon>Bryopsida</taxon>
        <taxon>Dicranidae</taxon>
        <taxon>Pseudoditrichales</taxon>
        <taxon>Ditrichaceae</taxon>
        <taxon>Ceratodon</taxon>
    </lineage>
</organism>
<protein>
    <recommendedName>
        <fullName evidence="3">ER membrane protein complex subunit 10</fullName>
    </recommendedName>
</protein>
<comment type="subcellular location">
    <subcellularLocation>
        <location evidence="1">Endoplasmic reticulum membrane</location>
        <topology evidence="1">Single-pass type I membrane protein</topology>
    </subcellularLocation>
</comment>
<evidence type="ECO:0000313" key="11">
    <source>
        <dbReference type="EMBL" id="KAG0580215.1"/>
    </source>
</evidence>
<dbReference type="Proteomes" id="UP000822688">
    <property type="component" value="Chromosome 4"/>
</dbReference>
<dbReference type="PANTHER" id="PTHR21397:SF4">
    <property type="entry name" value="ER MEMBRANE PROTEIN COMPLEX SUBUNIT 10"/>
    <property type="match status" value="1"/>
</dbReference>
<evidence type="ECO:0000256" key="1">
    <source>
        <dbReference type="ARBA" id="ARBA00004115"/>
    </source>
</evidence>
<evidence type="ECO:0000256" key="9">
    <source>
        <dbReference type="SAM" id="MobiDB-lite"/>
    </source>
</evidence>
<reference evidence="11" key="1">
    <citation type="submission" date="2020-06" db="EMBL/GenBank/DDBJ databases">
        <title>WGS assembly of Ceratodon purpureus strain R40.</title>
        <authorList>
            <person name="Carey S.B."/>
            <person name="Jenkins J."/>
            <person name="Shu S."/>
            <person name="Lovell J.T."/>
            <person name="Sreedasyam A."/>
            <person name="Maumus F."/>
            <person name="Tiley G.P."/>
            <person name="Fernandez-Pozo N."/>
            <person name="Barry K."/>
            <person name="Chen C."/>
            <person name="Wang M."/>
            <person name="Lipzen A."/>
            <person name="Daum C."/>
            <person name="Saski C.A."/>
            <person name="Payton A.C."/>
            <person name="Mcbreen J.C."/>
            <person name="Conrad R.E."/>
            <person name="Kollar L.M."/>
            <person name="Olsson S."/>
            <person name="Huttunen S."/>
            <person name="Landis J.B."/>
            <person name="Wickett N.J."/>
            <person name="Johnson M.G."/>
            <person name="Rensing S.A."/>
            <person name="Grimwood J."/>
            <person name="Schmutz J."/>
            <person name="Mcdaniel S.F."/>
        </authorList>
    </citation>
    <scope>NUCLEOTIDE SEQUENCE</scope>
    <source>
        <strain evidence="11">R40</strain>
    </source>
</reference>
<name>A0A8T0IB44_CERPU</name>
<evidence type="ECO:0000256" key="10">
    <source>
        <dbReference type="SAM" id="SignalP"/>
    </source>
</evidence>
<dbReference type="EMBL" id="CM026424">
    <property type="protein sequence ID" value="KAG0580215.1"/>
    <property type="molecule type" value="Genomic_DNA"/>
</dbReference>
<accession>A0A8T0IB44</accession>
<evidence type="ECO:0000256" key="2">
    <source>
        <dbReference type="ARBA" id="ARBA00007695"/>
    </source>
</evidence>
<feature type="region of interest" description="Disordered" evidence="9">
    <location>
        <begin position="293"/>
        <end position="320"/>
    </location>
</feature>
<dbReference type="PANTHER" id="PTHR21397">
    <property type="entry name" value="CHROMATIN COMPLEXES SUBUNIT BAP18-RELATED"/>
    <property type="match status" value="1"/>
</dbReference>
<keyword evidence="8" id="KW-0472">Membrane</keyword>
<keyword evidence="5 10" id="KW-0732">Signal</keyword>
<sequence>MVAMKRVVLVFVLVAAIAVCGVVSFQSDELPEDAEEWGLVGEAPPVIKTKVAEKVEAEAEVEEDYSDGVLSKAGRKGARAASGAKKITFPLEHSLGDGKFEQIGTFTGILRTSGVESGNERQVITKLRLARNVMTTAEKQAFENLVKNDGFYTVRIPANLIKPRRKQVLASVKARCLAAANLKERFDLFMEQGNLIGVGYAPIGDCSYPRPQVFPKDYAFETLIVAKGNEQAPRLGPRFEEVVPLRPGEKLVEGEEGIKVVVEKTFWQKYWIYIVPFGFIVINALSQLANLPEEGQPGQGPAINAPSQRTGGSGGGRNRR</sequence>
<evidence type="ECO:0000256" key="4">
    <source>
        <dbReference type="ARBA" id="ARBA00022692"/>
    </source>
</evidence>
<keyword evidence="7" id="KW-1133">Transmembrane helix</keyword>
<keyword evidence="12" id="KW-1185">Reference proteome</keyword>
<feature type="signal peptide" evidence="10">
    <location>
        <begin position="1"/>
        <end position="24"/>
    </location>
</feature>
<keyword evidence="4" id="KW-0812">Transmembrane</keyword>
<evidence type="ECO:0000256" key="6">
    <source>
        <dbReference type="ARBA" id="ARBA00022824"/>
    </source>
</evidence>
<gene>
    <name evidence="11" type="ORF">KC19_4G157200</name>
</gene>
<proteinExistence type="inferred from homology"/>
<dbReference type="AlphaFoldDB" id="A0A8T0IB44"/>
<comment type="caution">
    <text evidence="11">The sequence shown here is derived from an EMBL/GenBank/DDBJ whole genome shotgun (WGS) entry which is preliminary data.</text>
</comment>
<keyword evidence="6" id="KW-0256">Endoplasmic reticulum</keyword>
<evidence type="ECO:0000256" key="3">
    <source>
        <dbReference type="ARBA" id="ARBA00020105"/>
    </source>
</evidence>
<evidence type="ECO:0000256" key="7">
    <source>
        <dbReference type="ARBA" id="ARBA00022989"/>
    </source>
</evidence>
<evidence type="ECO:0000313" key="12">
    <source>
        <dbReference type="Proteomes" id="UP000822688"/>
    </source>
</evidence>
<dbReference type="GO" id="GO:0005789">
    <property type="term" value="C:endoplasmic reticulum membrane"/>
    <property type="evidence" value="ECO:0007669"/>
    <property type="project" value="UniProtKB-SubCell"/>
</dbReference>
<evidence type="ECO:0000256" key="8">
    <source>
        <dbReference type="ARBA" id="ARBA00023136"/>
    </source>
</evidence>
<evidence type="ECO:0000256" key="5">
    <source>
        <dbReference type="ARBA" id="ARBA00022729"/>
    </source>
</evidence>